<dbReference type="RefSeq" id="WP_315577111.1">
    <property type="nucleotide sequence ID" value="NZ_JARDXH010000005.1"/>
</dbReference>
<sequence>MNYSIRLLACSLALFASTQLNAQQTVLIKQDSTKKIQTLLQGKIKSFGLSVSPTFQFGAMGPQAGMSLALHLNNKWEIGGSFTRSLRGERDGYIANQELGQQFHALSIAYTAKANKLFHLSFPLLIGAITTEREHMPIGIMEPNTQPQPNPIRGGHGGIREGGMFWEGPKSLGIQPGVQLELNVLKHVRVFTGANYRFALGENSTDAMQGFVGTVGLKVGLFDRGLKVKKK</sequence>
<accession>A0ABU3TT47</accession>
<organism evidence="2 3">
    <name type="scientific">Aquirufa regiilacus</name>
    <dbReference type="NCBI Taxonomy" id="3024868"/>
    <lineage>
        <taxon>Bacteria</taxon>
        <taxon>Pseudomonadati</taxon>
        <taxon>Bacteroidota</taxon>
        <taxon>Cytophagia</taxon>
        <taxon>Cytophagales</taxon>
        <taxon>Flectobacillaceae</taxon>
        <taxon>Aquirufa</taxon>
    </lineage>
</organism>
<evidence type="ECO:0000256" key="1">
    <source>
        <dbReference type="SAM" id="SignalP"/>
    </source>
</evidence>
<comment type="caution">
    <text evidence="2">The sequence shown here is derived from an EMBL/GenBank/DDBJ whole genome shotgun (WGS) entry which is preliminary data.</text>
</comment>
<feature type="signal peptide" evidence="1">
    <location>
        <begin position="1"/>
        <end position="22"/>
    </location>
</feature>
<feature type="chain" id="PRO_5047494686" description="Outer membrane protein beta-barrel domain-containing protein" evidence="1">
    <location>
        <begin position="23"/>
        <end position="231"/>
    </location>
</feature>
<evidence type="ECO:0008006" key="4">
    <source>
        <dbReference type="Google" id="ProtNLM"/>
    </source>
</evidence>
<evidence type="ECO:0000313" key="3">
    <source>
        <dbReference type="Proteomes" id="UP001249959"/>
    </source>
</evidence>
<protein>
    <recommendedName>
        <fullName evidence="4">Outer membrane protein beta-barrel domain-containing protein</fullName>
    </recommendedName>
</protein>
<evidence type="ECO:0000313" key="2">
    <source>
        <dbReference type="EMBL" id="MDU0809027.1"/>
    </source>
</evidence>
<dbReference type="Proteomes" id="UP001249959">
    <property type="component" value="Unassembled WGS sequence"/>
</dbReference>
<keyword evidence="1" id="KW-0732">Signal</keyword>
<keyword evidence="3" id="KW-1185">Reference proteome</keyword>
<proteinExistence type="predicted"/>
<gene>
    <name evidence="2" type="ORF">PQG45_08265</name>
</gene>
<reference evidence="2 3" key="1">
    <citation type="submission" date="2023-09" db="EMBL/GenBank/DDBJ databases">
        <title>Aquirufa genomes.</title>
        <authorList>
            <person name="Pitt A."/>
        </authorList>
    </citation>
    <scope>NUCLEOTIDE SEQUENCE [LARGE SCALE GENOMIC DNA]</scope>
    <source>
        <strain evidence="2 3">LEOWEIH-7C</strain>
    </source>
</reference>
<name>A0ABU3TT47_9BACT</name>
<dbReference type="EMBL" id="JAVNWW010000003">
    <property type="protein sequence ID" value="MDU0809027.1"/>
    <property type="molecule type" value="Genomic_DNA"/>
</dbReference>